<dbReference type="PANTHER" id="PTHR11108:SF1">
    <property type="entry name" value="FERROCHELATASE, MITOCHONDRIAL"/>
    <property type="match status" value="1"/>
</dbReference>
<keyword evidence="2 7" id="KW-0408">Iron</keyword>
<comment type="caution">
    <text evidence="9">The sequence shown here is derived from an EMBL/GenBank/DDBJ whole genome shotgun (WGS) entry which is preliminary data.</text>
</comment>
<evidence type="ECO:0000256" key="3">
    <source>
        <dbReference type="ARBA" id="ARBA00023133"/>
    </source>
</evidence>
<dbReference type="Gene3D" id="3.40.50.1400">
    <property type="match status" value="2"/>
</dbReference>
<keyword evidence="5 7" id="KW-0627">Porphyrin biosynthesis</keyword>
<keyword evidence="4 7" id="KW-0456">Lyase</keyword>
<reference evidence="9 10" key="1">
    <citation type="submission" date="2024-06" db="EMBL/GenBank/DDBJ databases">
        <title>Genomic Encyclopedia of Type Strains, Phase IV (KMG-IV): sequencing the most valuable type-strain genomes for metagenomic binning, comparative biology and taxonomic classification.</title>
        <authorList>
            <person name="Goeker M."/>
        </authorList>
    </citation>
    <scope>NUCLEOTIDE SEQUENCE [LARGE SCALE GENOMIC DNA]</scope>
    <source>
        <strain evidence="9 10">DSM 17809</strain>
    </source>
</reference>
<dbReference type="EC" id="4.98.1.1" evidence="7 8"/>
<dbReference type="HAMAP" id="MF_00323">
    <property type="entry name" value="Ferrochelatase"/>
    <property type="match status" value="1"/>
</dbReference>
<evidence type="ECO:0000256" key="1">
    <source>
        <dbReference type="ARBA" id="ARBA00007718"/>
    </source>
</evidence>
<evidence type="ECO:0000313" key="9">
    <source>
        <dbReference type="EMBL" id="MET3526625.1"/>
    </source>
</evidence>
<protein>
    <recommendedName>
        <fullName evidence="7 8">Ferrochelatase</fullName>
        <ecNumber evidence="7 8">4.98.1.1</ecNumber>
    </recommendedName>
    <alternativeName>
        <fullName evidence="7">Heme synthase</fullName>
    </alternativeName>
    <alternativeName>
        <fullName evidence="7">Protoheme ferro-lyase</fullName>
    </alternativeName>
</protein>
<dbReference type="RefSeq" id="WP_331929670.1">
    <property type="nucleotide sequence ID" value="NZ_JBEPLU010000001.1"/>
</dbReference>
<evidence type="ECO:0000256" key="4">
    <source>
        <dbReference type="ARBA" id="ARBA00023239"/>
    </source>
</evidence>
<evidence type="ECO:0000313" key="10">
    <source>
        <dbReference type="Proteomes" id="UP001549110"/>
    </source>
</evidence>
<dbReference type="Pfam" id="PF00762">
    <property type="entry name" value="Ferrochelatase"/>
    <property type="match status" value="1"/>
</dbReference>
<dbReference type="Proteomes" id="UP001549110">
    <property type="component" value="Unassembled WGS sequence"/>
</dbReference>
<evidence type="ECO:0000256" key="2">
    <source>
        <dbReference type="ARBA" id="ARBA00023004"/>
    </source>
</evidence>
<comment type="pathway">
    <text evidence="7 8">Porphyrin-containing compound metabolism; protoheme biosynthesis; protoheme from protoporphyrin-IX: step 1/1.</text>
</comment>
<keyword evidence="7" id="KW-0479">Metal-binding</keyword>
<accession>A0ABV2EHX7</accession>
<dbReference type="EMBL" id="JBEPLU010000001">
    <property type="protein sequence ID" value="MET3526625.1"/>
    <property type="molecule type" value="Genomic_DNA"/>
</dbReference>
<evidence type="ECO:0000256" key="7">
    <source>
        <dbReference type="HAMAP-Rule" id="MF_00323"/>
    </source>
</evidence>
<dbReference type="InterPro" id="IPR019772">
    <property type="entry name" value="Ferrochelatase_AS"/>
</dbReference>
<comment type="similarity">
    <text evidence="1 7 8">Belongs to the ferrochelatase family.</text>
</comment>
<name>A0ABV2EHX7_9CAUL</name>
<comment type="subcellular location">
    <subcellularLocation>
        <location evidence="7 8">Cytoplasm</location>
    </subcellularLocation>
</comment>
<evidence type="ECO:0000256" key="8">
    <source>
        <dbReference type="RuleBase" id="RU000607"/>
    </source>
</evidence>
<dbReference type="CDD" id="cd03411">
    <property type="entry name" value="Ferrochelatase_N"/>
    <property type="match status" value="1"/>
</dbReference>
<keyword evidence="10" id="KW-1185">Reference proteome</keyword>
<keyword evidence="7 8" id="KW-0963">Cytoplasm</keyword>
<dbReference type="SUPFAM" id="SSF53800">
    <property type="entry name" value="Chelatase"/>
    <property type="match status" value="1"/>
</dbReference>
<evidence type="ECO:0000256" key="6">
    <source>
        <dbReference type="ARBA" id="ARBA00024536"/>
    </source>
</evidence>
<keyword evidence="3 7" id="KW-0350">Heme biosynthesis</keyword>
<dbReference type="GO" id="GO:0004325">
    <property type="term" value="F:ferrochelatase activity"/>
    <property type="evidence" value="ECO:0007669"/>
    <property type="project" value="UniProtKB-EC"/>
</dbReference>
<sequence>MSKLAVVLFNLGGPDGPEAVKPFLENLFKDPAIIGLPGFLRLPLAKLIATRREETAKANYAIMGGASPLLPETTRQAAALQEALSAARPDLTVRVFIAMRYWKPFADQTAKEVAAFAPDDLVLLPLYPQFSTTTTGSSLKDWARAYRGPGRPHTVCCYPEAQGLAEAHARAISQIWLKAGRPADVRLLFSAHGLPQKVVDGGDPYQVQVEATARAIAARVPELTDWSICYQSRVGPLKWLGPSTVDAVRQAAADGKGVLICPVAFVSEHVETLVELDHEYAVLAKELGVSPYLRAPTPTTDASLIDSFVQASLEALERGPGAAPFGPWLCPPSHGKCACQGKAGGA</sequence>
<evidence type="ECO:0000256" key="5">
    <source>
        <dbReference type="ARBA" id="ARBA00023244"/>
    </source>
</evidence>
<dbReference type="InterPro" id="IPR033659">
    <property type="entry name" value="Ferrochelatase_N"/>
</dbReference>
<organism evidence="9 10">
    <name type="scientific">Phenylobacterium koreense</name>
    <dbReference type="NCBI Taxonomy" id="266125"/>
    <lineage>
        <taxon>Bacteria</taxon>
        <taxon>Pseudomonadati</taxon>
        <taxon>Pseudomonadota</taxon>
        <taxon>Alphaproteobacteria</taxon>
        <taxon>Caulobacterales</taxon>
        <taxon>Caulobacteraceae</taxon>
        <taxon>Phenylobacterium</taxon>
    </lineage>
</organism>
<feature type="binding site" evidence="7">
    <location>
        <position position="192"/>
    </location>
    <ligand>
        <name>Fe(2+)</name>
        <dbReference type="ChEBI" id="CHEBI:29033"/>
    </ligand>
</feature>
<feature type="binding site" evidence="7">
    <location>
        <position position="271"/>
    </location>
    <ligand>
        <name>Fe(2+)</name>
        <dbReference type="ChEBI" id="CHEBI:29033"/>
    </ligand>
</feature>
<dbReference type="InterPro" id="IPR033644">
    <property type="entry name" value="Ferrochelatase_C"/>
</dbReference>
<dbReference type="PROSITE" id="PS00534">
    <property type="entry name" value="FERROCHELATASE"/>
    <property type="match status" value="1"/>
</dbReference>
<dbReference type="CDD" id="cd00419">
    <property type="entry name" value="Ferrochelatase_C"/>
    <property type="match status" value="1"/>
</dbReference>
<dbReference type="NCBIfam" id="TIGR00109">
    <property type="entry name" value="hemH"/>
    <property type="match status" value="1"/>
</dbReference>
<comment type="function">
    <text evidence="7 8">Catalyzes the ferrous insertion into protoporphyrin IX.</text>
</comment>
<gene>
    <name evidence="7" type="primary">hemH</name>
    <name evidence="9" type="ORF">ABID41_001720</name>
</gene>
<dbReference type="InterPro" id="IPR001015">
    <property type="entry name" value="Ferrochelatase"/>
</dbReference>
<comment type="catalytic activity">
    <reaction evidence="7 8">
        <text>heme b + 2 H(+) = protoporphyrin IX + Fe(2+)</text>
        <dbReference type="Rhea" id="RHEA:22584"/>
        <dbReference type="ChEBI" id="CHEBI:15378"/>
        <dbReference type="ChEBI" id="CHEBI:29033"/>
        <dbReference type="ChEBI" id="CHEBI:57306"/>
        <dbReference type="ChEBI" id="CHEBI:60344"/>
        <dbReference type="EC" id="4.98.1.1"/>
    </reaction>
</comment>
<proteinExistence type="inferred from homology"/>
<comment type="catalytic activity">
    <reaction evidence="6">
        <text>Fe-coproporphyrin III + 2 H(+) = coproporphyrin III + Fe(2+)</text>
        <dbReference type="Rhea" id="RHEA:49572"/>
        <dbReference type="ChEBI" id="CHEBI:15378"/>
        <dbReference type="ChEBI" id="CHEBI:29033"/>
        <dbReference type="ChEBI" id="CHEBI:68438"/>
        <dbReference type="ChEBI" id="CHEBI:131725"/>
        <dbReference type="EC" id="4.99.1.9"/>
    </reaction>
    <physiologicalReaction direction="right-to-left" evidence="6">
        <dbReference type="Rhea" id="RHEA:49574"/>
    </physiologicalReaction>
</comment>
<dbReference type="PANTHER" id="PTHR11108">
    <property type="entry name" value="FERROCHELATASE"/>
    <property type="match status" value="1"/>
</dbReference>